<keyword evidence="1" id="KW-0472">Membrane</keyword>
<dbReference type="EMBL" id="SIJK02000031">
    <property type="protein sequence ID" value="MBP1467292.1"/>
    <property type="molecule type" value="Genomic_DNA"/>
</dbReference>
<feature type="transmembrane region" description="Helical" evidence="1">
    <location>
        <begin position="373"/>
        <end position="394"/>
    </location>
</feature>
<reference evidence="4 5" key="1">
    <citation type="submission" date="2021-03" db="EMBL/GenBank/DDBJ databases">
        <authorList>
            <person name="Grouzdev D.S."/>
        </authorList>
    </citation>
    <scope>NUCLEOTIDE SEQUENCE [LARGE SCALE GENOMIC DNA]</scope>
    <source>
        <strain evidence="4 5">M50-1</strain>
    </source>
</reference>
<organism evidence="4 5">
    <name type="scientific">Candidatus Chloroploca mongolica</name>
    <dbReference type="NCBI Taxonomy" id="2528176"/>
    <lineage>
        <taxon>Bacteria</taxon>
        <taxon>Bacillati</taxon>
        <taxon>Chloroflexota</taxon>
        <taxon>Chloroflexia</taxon>
        <taxon>Chloroflexales</taxon>
        <taxon>Chloroflexineae</taxon>
        <taxon>Oscillochloridaceae</taxon>
        <taxon>Candidatus Chloroploca</taxon>
    </lineage>
</organism>
<comment type="caution">
    <text evidence="4">The sequence shown here is derived from an EMBL/GenBank/DDBJ whole genome shotgun (WGS) entry which is preliminary data.</text>
</comment>
<gene>
    <name evidence="4" type="ORF">EYB53_016385</name>
</gene>
<feature type="domain" description="VWFA" evidence="3">
    <location>
        <begin position="119"/>
        <end position="310"/>
    </location>
</feature>
<name>A0ABS4DCY6_9CHLR</name>
<feature type="signal peptide" evidence="2">
    <location>
        <begin position="1"/>
        <end position="21"/>
    </location>
</feature>
<evidence type="ECO:0000313" key="5">
    <source>
        <dbReference type="Proteomes" id="UP001193081"/>
    </source>
</evidence>
<dbReference type="RefSeq" id="WP_135479498.1">
    <property type="nucleotide sequence ID" value="NZ_SIJK02000031.1"/>
</dbReference>
<keyword evidence="1" id="KW-0812">Transmembrane</keyword>
<dbReference type="Pfam" id="PF00092">
    <property type="entry name" value="VWA"/>
    <property type="match status" value="1"/>
</dbReference>
<protein>
    <submittedName>
        <fullName evidence="4">VWA domain-containing protein</fullName>
    </submittedName>
</protein>
<evidence type="ECO:0000259" key="3">
    <source>
        <dbReference type="PROSITE" id="PS50234"/>
    </source>
</evidence>
<accession>A0ABS4DCY6</accession>
<feature type="chain" id="PRO_5045525108" evidence="2">
    <location>
        <begin position="22"/>
        <end position="412"/>
    </location>
</feature>
<keyword evidence="5" id="KW-1185">Reference proteome</keyword>
<dbReference type="Gene3D" id="3.40.50.410">
    <property type="entry name" value="von Willebrand factor, type A domain"/>
    <property type="match status" value="1"/>
</dbReference>
<evidence type="ECO:0000256" key="1">
    <source>
        <dbReference type="SAM" id="Phobius"/>
    </source>
</evidence>
<keyword evidence="2" id="KW-0732">Signal</keyword>
<dbReference type="SUPFAM" id="SSF53300">
    <property type="entry name" value="vWA-like"/>
    <property type="match status" value="1"/>
</dbReference>
<keyword evidence="1" id="KW-1133">Transmembrane helix</keyword>
<dbReference type="InterPro" id="IPR002035">
    <property type="entry name" value="VWF_A"/>
</dbReference>
<evidence type="ECO:0000313" key="4">
    <source>
        <dbReference type="EMBL" id="MBP1467292.1"/>
    </source>
</evidence>
<dbReference type="PROSITE" id="PS50234">
    <property type="entry name" value="VWFA"/>
    <property type="match status" value="1"/>
</dbReference>
<proteinExistence type="predicted"/>
<dbReference type="InterPro" id="IPR036465">
    <property type="entry name" value="vWFA_dom_sf"/>
</dbReference>
<evidence type="ECO:0000256" key="2">
    <source>
        <dbReference type="SAM" id="SignalP"/>
    </source>
</evidence>
<dbReference type="Proteomes" id="UP001193081">
    <property type="component" value="Unassembled WGS sequence"/>
</dbReference>
<sequence>MRYLLILVVMLALLMPTFAAAQGSPDVQVDTYGLRIDGRTVEVLFRVRDRATGRDLQGLTSRDLRLIEDNLTINPRLEVSETQTDAVNPFQSVDLATLPGGTQPVAGSQAVELEVVGSTIGIVYDASLLMNAAGDPTDYVARGRGLIIDFLEAGRMIAPNNPEHVGLFIPLSVPTISGENIRPMELPDFVHDRNAVINTLNQMAPRTGKTNIFDTISLAVAATADAAAERGADAYVLVVTDGGDSTSVGSLDALMAEASARNVRMLIVGVGPQQRLASNAATLTTLANKTRGAYIGNPSGEELQNFYGRYVNVVGQSAYVLRYTTDLIDDGKTHNLIIRIEGPGRGESPVIPLFVDMPGPVEELDLRPVLQGYALRAVPLLIVVSVLMTSLVWFSKRFKGPSSSISGGITRA</sequence>